<proteinExistence type="inferred from homology"/>
<evidence type="ECO:0000313" key="3">
    <source>
        <dbReference type="EMBL" id="AVR87029.1"/>
    </source>
</evidence>
<name>A0A2R4BI79_THAAR</name>
<dbReference type="OrthoDB" id="276174at2"/>
<dbReference type="Gene3D" id="3.30.2310.20">
    <property type="entry name" value="RelE-like"/>
    <property type="match status" value="1"/>
</dbReference>
<dbReference type="EMBL" id="CP028339">
    <property type="protein sequence ID" value="AVR87029.1"/>
    <property type="molecule type" value="Genomic_DNA"/>
</dbReference>
<dbReference type="PANTHER" id="PTHR33755:SF8">
    <property type="entry name" value="TOXIN PARE2"/>
    <property type="match status" value="1"/>
</dbReference>
<dbReference type="InterPro" id="IPR007712">
    <property type="entry name" value="RelE/ParE_toxin"/>
</dbReference>
<evidence type="ECO:0000256" key="1">
    <source>
        <dbReference type="ARBA" id="ARBA00006226"/>
    </source>
</evidence>
<dbReference type="RefSeq" id="WP_107219503.1">
    <property type="nucleotide sequence ID" value="NZ_CP028339.1"/>
</dbReference>
<keyword evidence="4" id="KW-1185">Reference proteome</keyword>
<dbReference type="PANTHER" id="PTHR33755">
    <property type="entry name" value="TOXIN PARE1-RELATED"/>
    <property type="match status" value="1"/>
</dbReference>
<keyword evidence="2" id="KW-1277">Toxin-antitoxin system</keyword>
<protein>
    <submittedName>
        <fullName evidence="3">ParE family plasmid stabilization system protein</fullName>
    </submittedName>
</protein>
<accession>A0A2R4BI79</accession>
<gene>
    <name evidence="3" type="ORF">Tharo_0077</name>
</gene>
<reference evidence="3 4" key="1">
    <citation type="submission" date="2018-03" db="EMBL/GenBank/DDBJ databases">
        <title>Complete genome sequence of Thauera aromatica, a model organism for studying aromatic compound degradation under denitrifying conditions.</title>
        <authorList>
            <person name="Lo H.-Y."/>
            <person name="Goris T."/>
            <person name="Boll M."/>
            <person name="Mueller J.A."/>
        </authorList>
    </citation>
    <scope>NUCLEOTIDE SEQUENCE [LARGE SCALE GENOMIC DNA]</scope>
    <source>
        <strain evidence="3 4">K172</strain>
    </source>
</reference>
<dbReference type="KEGG" id="tak:Tharo_0077"/>
<comment type="similarity">
    <text evidence="1">Belongs to the RelE toxin family.</text>
</comment>
<dbReference type="InterPro" id="IPR035093">
    <property type="entry name" value="RelE/ParE_toxin_dom_sf"/>
</dbReference>
<organism evidence="3 4">
    <name type="scientific">Thauera aromatica K172</name>
    <dbReference type="NCBI Taxonomy" id="44139"/>
    <lineage>
        <taxon>Bacteria</taxon>
        <taxon>Pseudomonadati</taxon>
        <taxon>Pseudomonadota</taxon>
        <taxon>Betaproteobacteria</taxon>
        <taxon>Rhodocyclales</taxon>
        <taxon>Zoogloeaceae</taxon>
        <taxon>Thauera</taxon>
    </lineage>
</organism>
<dbReference type="Proteomes" id="UP000241885">
    <property type="component" value="Chromosome"/>
</dbReference>
<evidence type="ECO:0000313" key="4">
    <source>
        <dbReference type="Proteomes" id="UP000241885"/>
    </source>
</evidence>
<dbReference type="Pfam" id="PF05016">
    <property type="entry name" value="ParE_toxin"/>
    <property type="match status" value="1"/>
</dbReference>
<dbReference type="InterPro" id="IPR051803">
    <property type="entry name" value="TA_system_RelE-like_toxin"/>
</dbReference>
<dbReference type="AlphaFoldDB" id="A0A2R4BI79"/>
<evidence type="ECO:0000256" key="2">
    <source>
        <dbReference type="ARBA" id="ARBA00022649"/>
    </source>
</evidence>
<sequence length="110" mass="12619">MKVKPVVPREQANQDIDDAIAYYLEEASSSVALGFIDALERGYAHIARHPGTGTLRYGHELNLPGLRSWALSHYPYHVFYIERPDHIDVWRVLHGQRDIPAWIQDPDPFA</sequence>